<dbReference type="AlphaFoldDB" id="W2SGB8"/>
<reference evidence="2" key="1">
    <citation type="journal article" date="2014" name="Nat. Genet.">
        <title>Genome of the human hookworm Necator americanus.</title>
        <authorList>
            <person name="Tang Y.T."/>
            <person name="Gao X."/>
            <person name="Rosa B.A."/>
            <person name="Abubucker S."/>
            <person name="Hallsworth-Pepin K."/>
            <person name="Martin J."/>
            <person name="Tyagi R."/>
            <person name="Heizer E."/>
            <person name="Zhang X."/>
            <person name="Bhonagiri-Palsikar V."/>
            <person name="Minx P."/>
            <person name="Warren W.C."/>
            <person name="Wang Q."/>
            <person name="Zhan B."/>
            <person name="Hotez P.J."/>
            <person name="Sternberg P.W."/>
            <person name="Dougall A."/>
            <person name="Gaze S.T."/>
            <person name="Mulvenna J."/>
            <person name="Sotillo J."/>
            <person name="Ranganathan S."/>
            <person name="Rabelo E.M."/>
            <person name="Wilson R.K."/>
            <person name="Felgner P.L."/>
            <person name="Bethony J."/>
            <person name="Hawdon J.M."/>
            <person name="Gasser R.B."/>
            <person name="Loukas A."/>
            <person name="Mitreva M."/>
        </authorList>
    </citation>
    <scope>NUCLEOTIDE SEQUENCE [LARGE SCALE GENOMIC DNA]</scope>
</reference>
<proteinExistence type="predicted"/>
<evidence type="ECO:0000313" key="2">
    <source>
        <dbReference type="Proteomes" id="UP000053676"/>
    </source>
</evidence>
<gene>
    <name evidence="1" type="ORF">NECAME_05490</name>
</gene>
<evidence type="ECO:0000313" key="1">
    <source>
        <dbReference type="EMBL" id="ETN68645.1"/>
    </source>
</evidence>
<keyword evidence="2" id="KW-1185">Reference proteome</keyword>
<sequence>MSTFRGRRDTHQVQHDVSPHIRMGTDISYDYTLNIVEECLSKHPNSMKKINKSFTELQEEVLLVNEETGLLDNLAAISQIMEAPSKDASGSTYLFQFLNHIVCGGGLSDGRPDEKTGGDINTNQLNRLGILQAMLRRNAKVLYAPNITIVDQVIAKVQ</sequence>
<dbReference type="Proteomes" id="UP000053676">
    <property type="component" value="Unassembled WGS sequence"/>
</dbReference>
<dbReference type="KEGG" id="nai:NECAME_05490"/>
<organism evidence="1 2">
    <name type="scientific">Necator americanus</name>
    <name type="common">Human hookworm</name>
    <dbReference type="NCBI Taxonomy" id="51031"/>
    <lineage>
        <taxon>Eukaryota</taxon>
        <taxon>Metazoa</taxon>
        <taxon>Ecdysozoa</taxon>
        <taxon>Nematoda</taxon>
        <taxon>Chromadorea</taxon>
        <taxon>Rhabditida</taxon>
        <taxon>Rhabditina</taxon>
        <taxon>Rhabditomorpha</taxon>
        <taxon>Strongyloidea</taxon>
        <taxon>Ancylostomatidae</taxon>
        <taxon>Bunostominae</taxon>
        <taxon>Necator</taxon>
    </lineage>
</organism>
<dbReference type="EMBL" id="KI669223">
    <property type="protein sequence ID" value="ETN68645.1"/>
    <property type="molecule type" value="Genomic_DNA"/>
</dbReference>
<protein>
    <submittedName>
        <fullName evidence="1">Uncharacterized protein</fullName>
    </submittedName>
</protein>
<name>W2SGB8_NECAM</name>
<accession>W2SGB8</accession>